<name>A0ABW4NMI8_9LACT</name>
<accession>A0ABW4NMI8</accession>
<dbReference type="Proteomes" id="UP001597285">
    <property type="component" value="Unassembled WGS sequence"/>
</dbReference>
<organism evidence="1 2">
    <name type="scientific">Carnobacterium antarcticum</name>
    <dbReference type="NCBI Taxonomy" id="2126436"/>
    <lineage>
        <taxon>Bacteria</taxon>
        <taxon>Bacillati</taxon>
        <taxon>Bacillota</taxon>
        <taxon>Bacilli</taxon>
        <taxon>Lactobacillales</taxon>
        <taxon>Carnobacteriaceae</taxon>
        <taxon>Carnobacterium</taxon>
    </lineage>
</organism>
<evidence type="ECO:0000313" key="2">
    <source>
        <dbReference type="Proteomes" id="UP001597285"/>
    </source>
</evidence>
<gene>
    <name evidence="1" type="ORF">ACFSBK_05935</name>
</gene>
<dbReference type="RefSeq" id="WP_058918414.1">
    <property type="nucleotide sequence ID" value="NZ_JBHSQC010000025.1"/>
</dbReference>
<comment type="caution">
    <text evidence="1">The sequence shown here is derived from an EMBL/GenBank/DDBJ whole genome shotgun (WGS) entry which is preliminary data.</text>
</comment>
<protein>
    <recommendedName>
        <fullName evidence="3">Phage protein</fullName>
    </recommendedName>
</protein>
<evidence type="ECO:0008006" key="3">
    <source>
        <dbReference type="Google" id="ProtNLM"/>
    </source>
</evidence>
<dbReference type="EMBL" id="JBHUFF010000013">
    <property type="protein sequence ID" value="MFD1799389.1"/>
    <property type="molecule type" value="Genomic_DNA"/>
</dbReference>
<sequence length="140" mass="16035">MSETYKVEVDGKTIEYGAYTNHSHFSDVEWEAIYHKMVKENHPGVYEIKKNDDDFIMTAGSLIGIEERYEALLELLPQSSFSKAGTHPQWVADAVEENTLDKLITQNDVKDMIKDVDDVEELKECLVNYFEIMKLVGRGA</sequence>
<evidence type="ECO:0000313" key="1">
    <source>
        <dbReference type="EMBL" id="MFD1799389.1"/>
    </source>
</evidence>
<reference evidence="2" key="1">
    <citation type="journal article" date="2019" name="Int. J. Syst. Evol. Microbiol.">
        <title>The Global Catalogue of Microorganisms (GCM) 10K type strain sequencing project: providing services to taxonomists for standard genome sequencing and annotation.</title>
        <authorList>
            <consortium name="The Broad Institute Genomics Platform"/>
            <consortium name="The Broad Institute Genome Sequencing Center for Infectious Disease"/>
            <person name="Wu L."/>
            <person name="Ma J."/>
        </authorList>
    </citation>
    <scope>NUCLEOTIDE SEQUENCE [LARGE SCALE GENOMIC DNA]</scope>
    <source>
        <strain evidence="2">KCTC 42143</strain>
    </source>
</reference>
<keyword evidence="2" id="KW-1185">Reference proteome</keyword>
<proteinExistence type="predicted"/>